<reference evidence="1 2" key="1">
    <citation type="submission" date="2016-12" db="EMBL/GenBank/DDBJ databases">
        <title>Complete genome sequence of Clostridium kluyveri JZZ isolated from the pit mud of a Chinese flavor liquor-making factory.</title>
        <authorList>
            <person name="Wang Y."/>
        </authorList>
    </citation>
    <scope>NUCLEOTIDE SEQUENCE [LARGE SCALE GENOMIC DNA]</scope>
    <source>
        <strain evidence="1 2">JZZ</strain>
    </source>
</reference>
<protein>
    <submittedName>
        <fullName evidence="1">Uncharacterized protein</fullName>
    </submittedName>
</protein>
<accession>A0A1L5F418</accession>
<dbReference type="Proteomes" id="UP000184604">
    <property type="component" value="Chromosome"/>
</dbReference>
<evidence type="ECO:0000313" key="2">
    <source>
        <dbReference type="Proteomes" id="UP000184604"/>
    </source>
</evidence>
<sequence length="65" mass="8026">MTIELRIRALFFHTHGYYHIINYNVNIDVLMVTSRYIRGENEMNYRIEGKEEFHILLKVKYGYWL</sequence>
<organism evidence="1 2">
    <name type="scientific">Clostridium kluyveri</name>
    <dbReference type="NCBI Taxonomy" id="1534"/>
    <lineage>
        <taxon>Bacteria</taxon>
        <taxon>Bacillati</taxon>
        <taxon>Bacillota</taxon>
        <taxon>Clostridia</taxon>
        <taxon>Eubacteriales</taxon>
        <taxon>Clostridiaceae</taxon>
        <taxon>Clostridium</taxon>
    </lineage>
</organism>
<proteinExistence type="predicted"/>
<dbReference type="AlphaFoldDB" id="A0A1L5F418"/>
<gene>
    <name evidence="1" type="ORF">BS101_02770</name>
</gene>
<name>A0A1L5F418_CLOKL</name>
<dbReference type="EMBL" id="CP018335">
    <property type="protein sequence ID" value="APM37743.1"/>
    <property type="molecule type" value="Genomic_DNA"/>
</dbReference>
<evidence type="ECO:0000313" key="1">
    <source>
        <dbReference type="EMBL" id="APM37743.1"/>
    </source>
</evidence>